<dbReference type="SUPFAM" id="SSF55298">
    <property type="entry name" value="YjgF-like"/>
    <property type="match status" value="1"/>
</dbReference>
<dbReference type="RefSeq" id="WP_065240472.1">
    <property type="nucleotide sequence ID" value="NZ_CP142770.1"/>
</dbReference>
<dbReference type="PANTHER" id="PTHR43857:SF1">
    <property type="entry name" value="YJGH FAMILY PROTEIN"/>
    <property type="match status" value="1"/>
</dbReference>
<sequence length="149" mass="16131">MPGVRREPLNPSDLTDTLVDGHSQGVLVQGGCRVLISSQAGVDAEANLAGPDLTKQTEAALDNVERLLSSLDGTLSHVVMLRIYLTECARYDQQAVIEVLRHRFLAAPPAASWLIVYGLPEPEWLIAVEAEAVVPERTDDACPNSPITY</sequence>
<dbReference type="InterPro" id="IPR006175">
    <property type="entry name" value="YjgF/YER057c/UK114"/>
</dbReference>
<name>A0A1B8P1G3_HALEL</name>
<gene>
    <name evidence="1" type="ORF">A8U91_00433</name>
</gene>
<dbReference type="PANTHER" id="PTHR43857">
    <property type="entry name" value="BLR7761 PROTEIN"/>
    <property type="match status" value="1"/>
</dbReference>
<evidence type="ECO:0000313" key="1">
    <source>
        <dbReference type="EMBL" id="OBX36097.1"/>
    </source>
</evidence>
<dbReference type="InterPro" id="IPR035959">
    <property type="entry name" value="RutC-like_sf"/>
</dbReference>
<dbReference type="Gene3D" id="3.30.1330.40">
    <property type="entry name" value="RutC-like"/>
    <property type="match status" value="1"/>
</dbReference>
<protein>
    <submittedName>
        <fullName evidence="1">Endoribonuclease L-PSP</fullName>
    </submittedName>
</protein>
<reference evidence="1 2" key="1">
    <citation type="submission" date="2016-06" db="EMBL/GenBank/DDBJ databases">
        <title>Genome sequence of halotolerant plant growth promoting strain of Halomonas elongata HEK1 isolated from salterns of Rann of Kutch, Gujarat, India.</title>
        <authorList>
            <person name="Gaba S."/>
            <person name="Singh R.N."/>
            <person name="Abrol S."/>
            <person name="Kaushik R."/>
            <person name="Saxena A.K."/>
        </authorList>
    </citation>
    <scope>NUCLEOTIDE SEQUENCE [LARGE SCALE GENOMIC DNA]</scope>
    <source>
        <strain evidence="1 2">HEK1</strain>
    </source>
</reference>
<accession>A0A1B8P1G3</accession>
<dbReference type="Proteomes" id="UP000092504">
    <property type="component" value="Unassembled WGS sequence"/>
</dbReference>
<comment type="caution">
    <text evidence="1">The sequence shown here is derived from an EMBL/GenBank/DDBJ whole genome shotgun (WGS) entry which is preliminary data.</text>
</comment>
<dbReference type="PATRIC" id="fig|2746.7.peg.446"/>
<dbReference type="EMBL" id="MAJD01000001">
    <property type="protein sequence ID" value="OBX36097.1"/>
    <property type="molecule type" value="Genomic_DNA"/>
</dbReference>
<dbReference type="Pfam" id="PF01042">
    <property type="entry name" value="Ribonuc_L-PSP"/>
    <property type="match status" value="1"/>
</dbReference>
<evidence type="ECO:0000313" key="2">
    <source>
        <dbReference type="Proteomes" id="UP000092504"/>
    </source>
</evidence>
<proteinExistence type="predicted"/>
<organism evidence="1 2">
    <name type="scientific">Halomonas elongata</name>
    <dbReference type="NCBI Taxonomy" id="2746"/>
    <lineage>
        <taxon>Bacteria</taxon>
        <taxon>Pseudomonadati</taxon>
        <taxon>Pseudomonadota</taxon>
        <taxon>Gammaproteobacteria</taxon>
        <taxon>Oceanospirillales</taxon>
        <taxon>Halomonadaceae</taxon>
        <taxon>Halomonas</taxon>
    </lineage>
</organism>
<dbReference type="AlphaFoldDB" id="A0A1B8P1G3"/>